<name>A0A8J2JQP5_9HEXA</name>
<proteinExistence type="predicted"/>
<feature type="non-terminal residue" evidence="2">
    <location>
        <position position="1"/>
    </location>
</feature>
<dbReference type="GO" id="GO:0004714">
    <property type="term" value="F:transmembrane receptor protein tyrosine kinase activity"/>
    <property type="evidence" value="ECO:0007669"/>
    <property type="project" value="TreeGrafter"/>
</dbReference>
<comment type="caution">
    <text evidence="2">The sequence shown here is derived from an EMBL/GenBank/DDBJ whole genome shotgun (WGS) entry which is preliminary data.</text>
</comment>
<dbReference type="EMBL" id="CAJVCH010102873">
    <property type="protein sequence ID" value="CAG7723823.1"/>
    <property type="molecule type" value="Genomic_DNA"/>
</dbReference>
<dbReference type="PROSITE" id="PS50011">
    <property type="entry name" value="PROTEIN_KINASE_DOM"/>
    <property type="match status" value="1"/>
</dbReference>
<feature type="domain" description="Protein kinase" evidence="1">
    <location>
        <begin position="1"/>
        <end position="89"/>
    </location>
</feature>
<dbReference type="AlphaFoldDB" id="A0A8J2JQP5"/>
<dbReference type="GO" id="GO:0043235">
    <property type="term" value="C:receptor complex"/>
    <property type="evidence" value="ECO:0007669"/>
    <property type="project" value="TreeGrafter"/>
</dbReference>
<reference evidence="2" key="1">
    <citation type="submission" date="2021-06" db="EMBL/GenBank/DDBJ databases">
        <authorList>
            <person name="Hodson N. C."/>
            <person name="Mongue J. A."/>
            <person name="Jaron S. K."/>
        </authorList>
    </citation>
    <scope>NUCLEOTIDE SEQUENCE</scope>
</reference>
<protein>
    <recommendedName>
        <fullName evidence="1">Protein kinase domain-containing protein</fullName>
    </recommendedName>
</protein>
<sequence>VFHGDLATRNALVLKKYVVKITDFGMSRKLYDYAAYTKKTQVFHGDLATRNALVLKKYVVKITDFGMSRKLYDYAAYTKKTQVNYYEAY</sequence>
<accession>A0A8J2JQP5</accession>
<organism evidence="2 3">
    <name type="scientific">Allacma fusca</name>
    <dbReference type="NCBI Taxonomy" id="39272"/>
    <lineage>
        <taxon>Eukaryota</taxon>
        <taxon>Metazoa</taxon>
        <taxon>Ecdysozoa</taxon>
        <taxon>Arthropoda</taxon>
        <taxon>Hexapoda</taxon>
        <taxon>Collembola</taxon>
        <taxon>Symphypleona</taxon>
        <taxon>Sminthuridae</taxon>
        <taxon>Allacma</taxon>
    </lineage>
</organism>
<dbReference type="PANTHER" id="PTHR24416:SF600">
    <property type="entry name" value="PDGF- AND VEGF-RECEPTOR RELATED, ISOFORM J"/>
    <property type="match status" value="1"/>
</dbReference>
<dbReference type="InterPro" id="IPR050122">
    <property type="entry name" value="RTK"/>
</dbReference>
<dbReference type="GO" id="GO:0007169">
    <property type="term" value="P:cell surface receptor protein tyrosine kinase signaling pathway"/>
    <property type="evidence" value="ECO:0007669"/>
    <property type="project" value="TreeGrafter"/>
</dbReference>
<dbReference type="Proteomes" id="UP000708208">
    <property type="component" value="Unassembled WGS sequence"/>
</dbReference>
<evidence type="ECO:0000313" key="2">
    <source>
        <dbReference type="EMBL" id="CAG7723823.1"/>
    </source>
</evidence>
<dbReference type="InterPro" id="IPR001245">
    <property type="entry name" value="Ser-Thr/Tyr_kinase_cat_dom"/>
</dbReference>
<gene>
    <name evidence="2" type="ORF">AFUS01_LOCUS12884</name>
</gene>
<keyword evidence="3" id="KW-1185">Reference proteome</keyword>
<dbReference type="OrthoDB" id="6499056at2759"/>
<evidence type="ECO:0000259" key="1">
    <source>
        <dbReference type="PROSITE" id="PS50011"/>
    </source>
</evidence>
<dbReference type="InterPro" id="IPR000719">
    <property type="entry name" value="Prot_kinase_dom"/>
</dbReference>
<dbReference type="GO" id="GO:0005886">
    <property type="term" value="C:plasma membrane"/>
    <property type="evidence" value="ECO:0007669"/>
    <property type="project" value="TreeGrafter"/>
</dbReference>
<dbReference type="Pfam" id="PF07714">
    <property type="entry name" value="PK_Tyr_Ser-Thr"/>
    <property type="match status" value="1"/>
</dbReference>
<dbReference type="PANTHER" id="PTHR24416">
    <property type="entry name" value="TYROSINE-PROTEIN KINASE RECEPTOR"/>
    <property type="match status" value="1"/>
</dbReference>
<evidence type="ECO:0000313" key="3">
    <source>
        <dbReference type="Proteomes" id="UP000708208"/>
    </source>
</evidence>
<dbReference type="GO" id="GO:0005524">
    <property type="term" value="F:ATP binding"/>
    <property type="evidence" value="ECO:0007669"/>
    <property type="project" value="InterPro"/>
</dbReference>